<gene>
    <name evidence="1" type="ORF">HHOHNEGG_00024</name>
</gene>
<evidence type="ECO:0000313" key="1">
    <source>
        <dbReference type="EMBL" id="UNY47201.1"/>
    </source>
</evidence>
<dbReference type="Proteomes" id="UP000831594">
    <property type="component" value="Segment"/>
</dbReference>
<protein>
    <submittedName>
        <fullName evidence="1">Uncharacterized protein</fullName>
    </submittedName>
</protein>
<keyword evidence="2" id="KW-1185">Reference proteome</keyword>
<evidence type="ECO:0000313" key="2">
    <source>
        <dbReference type="Proteomes" id="UP000831594"/>
    </source>
</evidence>
<sequence length="76" mass="8802">MAKNKRYRKLAVRMKTECKEYGCSKCKYDKDLKDGWGSCDYVFNVNGNMLPRELTINQISDSLKGLTVEKALEVLY</sequence>
<dbReference type="EMBL" id="OM638104">
    <property type="protein sequence ID" value="UNY47201.1"/>
    <property type="molecule type" value="Genomic_DNA"/>
</dbReference>
<organism evidence="1 2">
    <name type="scientific">Clostridium phage LPCPA6</name>
    <dbReference type="NCBI Taxonomy" id="2924884"/>
    <lineage>
        <taxon>Viruses</taxon>
        <taxon>Duplodnaviria</taxon>
        <taxon>Heunggongvirae</taxon>
        <taxon>Uroviricota</taxon>
        <taxon>Caudoviricetes</taxon>
        <taxon>Guelinviridae</taxon>
        <taxon>Hzauvirus</taxon>
        <taxon>Hzauvirus LPCPA6</taxon>
    </lineage>
</organism>
<reference evidence="1" key="1">
    <citation type="submission" date="2022-02" db="EMBL/GenBank/DDBJ databases">
        <authorList>
            <person name="Tian F."/>
            <person name="Li J."/>
            <person name="Li F."/>
            <person name="Tong Y."/>
        </authorList>
    </citation>
    <scope>NUCLEOTIDE SEQUENCE</scope>
</reference>
<accession>A0AAE9G835</accession>
<proteinExistence type="predicted"/>
<name>A0AAE9G835_9CAUD</name>